<reference evidence="1" key="1">
    <citation type="submission" date="2015-12" db="EMBL/GenBank/DDBJ databases">
        <title>Gene expression during late stages of embryo sac development: a critical building block for successful pollen-pistil interactions.</title>
        <authorList>
            <person name="Liu Y."/>
            <person name="Joly V."/>
            <person name="Sabar M."/>
            <person name="Matton D.P."/>
        </authorList>
    </citation>
    <scope>NUCLEOTIDE SEQUENCE</scope>
</reference>
<dbReference type="AlphaFoldDB" id="A0A0V0H2I5"/>
<protein>
    <submittedName>
        <fullName evidence="1">Putative ovule protein</fullName>
    </submittedName>
</protein>
<accession>A0A0V0H2I5</accession>
<dbReference type="EMBL" id="GEDG01027663">
    <property type="protein sequence ID" value="JAP13686.1"/>
    <property type="molecule type" value="Transcribed_RNA"/>
</dbReference>
<evidence type="ECO:0000313" key="1">
    <source>
        <dbReference type="EMBL" id="JAP13686.1"/>
    </source>
</evidence>
<name>A0A0V0H2I5_SOLCH</name>
<proteinExistence type="predicted"/>
<sequence>MIKYQWNLISVIESIKDKLKVFEYVQLQFYFREANSVMDSLTNEGLKLEGQIWYDEFEQLSEK</sequence>
<organism evidence="1">
    <name type="scientific">Solanum chacoense</name>
    <name type="common">Chaco potato</name>
    <dbReference type="NCBI Taxonomy" id="4108"/>
    <lineage>
        <taxon>Eukaryota</taxon>
        <taxon>Viridiplantae</taxon>
        <taxon>Streptophyta</taxon>
        <taxon>Embryophyta</taxon>
        <taxon>Tracheophyta</taxon>
        <taxon>Spermatophyta</taxon>
        <taxon>Magnoliopsida</taxon>
        <taxon>eudicotyledons</taxon>
        <taxon>Gunneridae</taxon>
        <taxon>Pentapetalae</taxon>
        <taxon>asterids</taxon>
        <taxon>lamiids</taxon>
        <taxon>Solanales</taxon>
        <taxon>Solanaceae</taxon>
        <taxon>Solanoideae</taxon>
        <taxon>Solaneae</taxon>
        <taxon>Solanum</taxon>
    </lineage>
</organism>